<dbReference type="InterPro" id="IPR012967">
    <property type="entry name" value="COMT_dimerisation"/>
</dbReference>
<keyword evidence="2 7" id="KW-0808">Transferase</keyword>
<dbReference type="Proteomes" id="UP000198217">
    <property type="component" value="Chromosome I"/>
</dbReference>
<organism evidence="7 8">
    <name type="scientific">Micromonospora echinaurantiaca</name>
    <dbReference type="NCBI Taxonomy" id="47857"/>
    <lineage>
        <taxon>Bacteria</taxon>
        <taxon>Bacillati</taxon>
        <taxon>Actinomycetota</taxon>
        <taxon>Actinomycetes</taxon>
        <taxon>Micromonosporales</taxon>
        <taxon>Micromonosporaceae</taxon>
        <taxon>Micromonospora</taxon>
    </lineage>
</organism>
<dbReference type="RefSeq" id="WP_088993390.1">
    <property type="nucleotide sequence ID" value="NZ_LT607750.1"/>
</dbReference>
<keyword evidence="8" id="KW-1185">Reference proteome</keyword>
<dbReference type="Pfam" id="PF00891">
    <property type="entry name" value="Methyltransf_2"/>
    <property type="match status" value="1"/>
</dbReference>
<dbReference type="Gene3D" id="1.10.287.1350">
    <property type="match status" value="1"/>
</dbReference>
<reference evidence="7 8" key="1">
    <citation type="submission" date="2016-06" db="EMBL/GenBank/DDBJ databases">
        <authorList>
            <person name="Kjaerup R.B."/>
            <person name="Dalgaard T.S."/>
            <person name="Juul-Madsen H.R."/>
        </authorList>
    </citation>
    <scope>NUCLEOTIDE SEQUENCE [LARGE SCALE GENOMIC DNA]</scope>
    <source>
        <strain evidence="7 8">DSM 43904</strain>
    </source>
</reference>
<evidence type="ECO:0000313" key="7">
    <source>
        <dbReference type="EMBL" id="SCG46698.1"/>
    </source>
</evidence>
<dbReference type="PANTHER" id="PTHR43712:SF2">
    <property type="entry name" value="O-METHYLTRANSFERASE CICE"/>
    <property type="match status" value="1"/>
</dbReference>
<feature type="domain" description="O-methyltransferase C-terminal" evidence="5">
    <location>
        <begin position="111"/>
        <end position="310"/>
    </location>
</feature>
<dbReference type="GO" id="GO:0046983">
    <property type="term" value="F:protein dimerization activity"/>
    <property type="evidence" value="ECO:0007669"/>
    <property type="project" value="InterPro"/>
</dbReference>
<dbReference type="InterPro" id="IPR001077">
    <property type="entry name" value="COMT_C"/>
</dbReference>
<dbReference type="InterPro" id="IPR036390">
    <property type="entry name" value="WH_DNA-bd_sf"/>
</dbReference>
<dbReference type="SUPFAM" id="SSF46785">
    <property type="entry name" value="Winged helix' DNA-binding domain"/>
    <property type="match status" value="1"/>
</dbReference>
<evidence type="ECO:0000259" key="5">
    <source>
        <dbReference type="Pfam" id="PF00891"/>
    </source>
</evidence>
<dbReference type="GO" id="GO:0008171">
    <property type="term" value="F:O-methyltransferase activity"/>
    <property type="evidence" value="ECO:0007669"/>
    <property type="project" value="InterPro"/>
</dbReference>
<keyword evidence="3" id="KW-0949">S-adenosyl-L-methionine</keyword>
<dbReference type="EMBL" id="LT607750">
    <property type="protein sequence ID" value="SCG46698.1"/>
    <property type="molecule type" value="Genomic_DNA"/>
</dbReference>
<evidence type="ECO:0000256" key="2">
    <source>
        <dbReference type="ARBA" id="ARBA00022679"/>
    </source>
</evidence>
<dbReference type="PANTHER" id="PTHR43712">
    <property type="entry name" value="PUTATIVE (AFU_ORTHOLOGUE AFUA_4G14580)-RELATED"/>
    <property type="match status" value="1"/>
</dbReference>
<evidence type="ECO:0000256" key="4">
    <source>
        <dbReference type="PIRSR" id="PIRSR005739-1"/>
    </source>
</evidence>
<feature type="domain" description="O-methyltransferase dimerisation" evidence="6">
    <location>
        <begin position="17"/>
        <end position="84"/>
    </location>
</feature>
<evidence type="ECO:0000259" key="6">
    <source>
        <dbReference type="Pfam" id="PF08100"/>
    </source>
</evidence>
<dbReference type="PROSITE" id="PS51683">
    <property type="entry name" value="SAM_OMT_II"/>
    <property type="match status" value="1"/>
</dbReference>
<dbReference type="InterPro" id="IPR016461">
    <property type="entry name" value="COMT-like"/>
</dbReference>
<protein>
    <submittedName>
        <fullName evidence="7">O-methyltransferase</fullName>
    </submittedName>
</protein>
<keyword evidence="1 7" id="KW-0489">Methyltransferase</keyword>
<evidence type="ECO:0000313" key="8">
    <source>
        <dbReference type="Proteomes" id="UP000198217"/>
    </source>
</evidence>
<dbReference type="InterPro" id="IPR029063">
    <property type="entry name" value="SAM-dependent_MTases_sf"/>
</dbReference>
<name>A0A1C5HL52_9ACTN</name>
<dbReference type="Gene3D" id="1.10.10.10">
    <property type="entry name" value="Winged helix-like DNA-binding domain superfamily/Winged helix DNA-binding domain"/>
    <property type="match status" value="1"/>
</dbReference>
<sequence>MTLRRGDISSMLEVLPPFAIRVAATLRLSDHLGDGPRSAGELALATGADADALGRLLRYLCSLGLYREDAPDRFALTPAGRMLTGRSTGDLRQWLDLDGAGGRMDLALTGLLHAVRTGGPGYPAVFDRPFWDDLAADPARAVSFDELMAAKSARVVPDLAALDWSGVRHVVDVGGGVGRTLGALLRAHPHLRGTLLDRPPVAEEARRRLAEAGLAGRCAVVGGSFLTEVPAGGDAYLLFDILHNWDDETAREILGRCAAAAGPTGRVLVVEEVPADDDRNGRAMDLKMLVLFGGRQRTEAGFAALAAKAGLGAPTVRRLPCGFSVVATAGTKSRGDG</sequence>
<dbReference type="PIRSF" id="PIRSF005739">
    <property type="entry name" value="O-mtase"/>
    <property type="match status" value="1"/>
</dbReference>
<dbReference type="Pfam" id="PF08100">
    <property type="entry name" value="Dimerisation"/>
    <property type="match status" value="1"/>
</dbReference>
<dbReference type="SUPFAM" id="SSF53335">
    <property type="entry name" value="S-adenosyl-L-methionine-dependent methyltransferases"/>
    <property type="match status" value="1"/>
</dbReference>
<dbReference type="InterPro" id="IPR036388">
    <property type="entry name" value="WH-like_DNA-bd_sf"/>
</dbReference>
<gene>
    <name evidence="7" type="ORF">GA0070609_1818</name>
</gene>
<feature type="active site" description="Proton acceptor" evidence="4">
    <location>
        <position position="243"/>
    </location>
</feature>
<dbReference type="AlphaFoldDB" id="A0A1C5HL52"/>
<evidence type="ECO:0000256" key="1">
    <source>
        <dbReference type="ARBA" id="ARBA00022603"/>
    </source>
</evidence>
<dbReference type="Gene3D" id="3.40.50.150">
    <property type="entry name" value="Vaccinia Virus protein VP39"/>
    <property type="match status" value="1"/>
</dbReference>
<proteinExistence type="predicted"/>
<evidence type="ECO:0000256" key="3">
    <source>
        <dbReference type="ARBA" id="ARBA00022691"/>
    </source>
</evidence>
<accession>A0A1C5HL52</accession>
<dbReference type="GO" id="GO:0032259">
    <property type="term" value="P:methylation"/>
    <property type="evidence" value="ECO:0007669"/>
    <property type="project" value="UniProtKB-KW"/>
</dbReference>